<feature type="domain" description="Phosphate acetyl/butaryl transferase" evidence="5">
    <location>
        <begin position="4"/>
        <end position="304"/>
    </location>
</feature>
<keyword evidence="3" id="KW-0012">Acyltransferase</keyword>
<evidence type="ECO:0000313" key="7">
    <source>
        <dbReference type="Proteomes" id="UP000595374"/>
    </source>
</evidence>
<dbReference type="SUPFAM" id="SSF53659">
    <property type="entry name" value="Isocitrate/Isopropylmalate dehydrogenase-like"/>
    <property type="match status" value="1"/>
</dbReference>
<reference evidence="6 7" key="1">
    <citation type="submission" date="2020-12" db="EMBL/GenBank/DDBJ databases">
        <title>FDA dAtabase for Regulatory Grade micrObial Sequences (FDA-ARGOS): Supporting development and validation of Infectious Disease Dx tests.</title>
        <authorList>
            <person name="Sproer C."/>
            <person name="Gronow S."/>
            <person name="Severitt S."/>
            <person name="Schroder I."/>
            <person name="Tallon L."/>
            <person name="Sadzewicz L."/>
            <person name="Zhao X."/>
            <person name="Boylan J."/>
            <person name="Ott S."/>
            <person name="Bowen H."/>
            <person name="Vavikolanu K."/>
            <person name="Mehta A."/>
            <person name="Aluvathingal J."/>
            <person name="Nadendla S."/>
            <person name="Lowell S."/>
            <person name="Myers T."/>
            <person name="Yan Y."/>
            <person name="Sichtig H."/>
        </authorList>
    </citation>
    <scope>NUCLEOTIDE SEQUENCE [LARGE SCALE GENOMIC DNA]</scope>
    <source>
        <strain evidence="6 7">FDAARGOS_990</strain>
    </source>
</reference>
<evidence type="ECO:0000256" key="3">
    <source>
        <dbReference type="ARBA" id="ARBA00023315"/>
    </source>
</evidence>
<dbReference type="EMBL" id="CP065989">
    <property type="protein sequence ID" value="QQB16082.1"/>
    <property type="molecule type" value="Genomic_DNA"/>
</dbReference>
<gene>
    <name evidence="6" type="ORF">I6H47_09375</name>
</gene>
<evidence type="ECO:0000256" key="1">
    <source>
        <dbReference type="ARBA" id="ARBA00005656"/>
    </source>
</evidence>
<dbReference type="Gene3D" id="3.40.50.10750">
    <property type="entry name" value="Isocitrate/Isopropylmalate dehydrogenase-like"/>
    <property type="match status" value="1"/>
</dbReference>
<dbReference type="Pfam" id="PF01515">
    <property type="entry name" value="PTA_PTB"/>
    <property type="match status" value="1"/>
</dbReference>
<evidence type="ECO:0000256" key="4">
    <source>
        <dbReference type="SAM" id="MobiDB-lite"/>
    </source>
</evidence>
<dbReference type="Proteomes" id="UP000595374">
    <property type="component" value="Chromosome"/>
</dbReference>
<evidence type="ECO:0000256" key="2">
    <source>
        <dbReference type="ARBA" id="ARBA00022679"/>
    </source>
</evidence>
<feature type="compositionally biased region" description="Basic residues" evidence="4">
    <location>
        <begin position="338"/>
        <end position="350"/>
    </location>
</feature>
<dbReference type="NCBIfam" id="NF007233">
    <property type="entry name" value="PRK09653.1"/>
    <property type="match status" value="1"/>
</dbReference>
<proteinExistence type="inferred from homology"/>
<dbReference type="GO" id="GO:0016746">
    <property type="term" value="F:acyltransferase activity"/>
    <property type="evidence" value="ECO:0007669"/>
    <property type="project" value="UniProtKB-KW"/>
</dbReference>
<evidence type="ECO:0000259" key="5">
    <source>
        <dbReference type="Pfam" id="PF01515"/>
    </source>
</evidence>
<feature type="compositionally biased region" description="Low complexity" evidence="4">
    <location>
        <begin position="321"/>
        <end position="337"/>
    </location>
</feature>
<evidence type="ECO:0000313" key="6">
    <source>
        <dbReference type="EMBL" id="QQB16082.1"/>
    </source>
</evidence>
<comment type="similarity">
    <text evidence="1">Belongs to the phosphate acetyltransferase and butyryltransferase family.</text>
</comment>
<feature type="region of interest" description="Disordered" evidence="4">
    <location>
        <begin position="310"/>
        <end position="350"/>
    </location>
</feature>
<sequence length="350" mass="35611">MPAPRIILPEGDDERVVRAAGVLADLGLAPVLIGDAGTVGALRADGPRRPVLPTVEAADLAHGAAGAVIRAKAVGRHAGAADTWLSDPVHLGMAAAAAGIGDVVVAGATRPTADVIRSALRILGLAPGTALLSSSFLMKLADGRYLGFGDCAVVPNPDAAQLAAIARATADTFTSITGESPAVAMLSFSTAGSADHPDLEIIRSATAALSAAHPDLEVDGELQFDAALIDSVARAKAPESTVAGHANVLIFPNLAAGNIGYKIAERLAHAQAFGPLLQGLASPVNDLSRGASATDIVNVALITALQHLTTQSRDRRSVADPTQRAAARRTGATGTRPQRSHSPRRTITRS</sequence>
<accession>A0A7T4A2E7</accession>
<dbReference type="InterPro" id="IPR002505">
    <property type="entry name" value="PTA_PTB"/>
</dbReference>
<dbReference type="PANTHER" id="PTHR43356:SF1">
    <property type="entry name" value="PHOSPHATE ACETYLTRANSFERASE EUTD"/>
    <property type="match status" value="1"/>
</dbReference>
<organism evidence="6 7">
    <name type="scientific">Brevibacterium casei</name>
    <dbReference type="NCBI Taxonomy" id="33889"/>
    <lineage>
        <taxon>Bacteria</taxon>
        <taxon>Bacillati</taxon>
        <taxon>Actinomycetota</taxon>
        <taxon>Actinomycetes</taxon>
        <taxon>Micrococcales</taxon>
        <taxon>Brevibacteriaceae</taxon>
        <taxon>Brevibacterium</taxon>
    </lineage>
</organism>
<dbReference type="InterPro" id="IPR042112">
    <property type="entry name" value="P_AcTrfase_dom2"/>
</dbReference>
<name>A0A7T4A2E7_9MICO</name>
<dbReference type="InterPro" id="IPR012147">
    <property type="entry name" value="P_Ac_Bu_trans"/>
</dbReference>
<dbReference type="InterPro" id="IPR042113">
    <property type="entry name" value="P_AcTrfase_dom1"/>
</dbReference>
<dbReference type="PANTHER" id="PTHR43356">
    <property type="entry name" value="PHOSPHATE ACETYLTRANSFERASE"/>
    <property type="match status" value="1"/>
</dbReference>
<protein>
    <submittedName>
        <fullName evidence="6">Phosphotransacetylase</fullName>
    </submittedName>
</protein>
<dbReference type="AlphaFoldDB" id="A0A7T4A2E7"/>
<keyword evidence="2" id="KW-0808">Transferase</keyword>
<dbReference type="PIRSF" id="PIRSF000428">
    <property type="entry name" value="P_Ac_trans"/>
    <property type="match status" value="1"/>
</dbReference>
<dbReference type="Gene3D" id="3.40.50.10950">
    <property type="match status" value="1"/>
</dbReference>
<dbReference type="InterPro" id="IPR050500">
    <property type="entry name" value="Phos_Acetyltrans/Butyryltrans"/>
</dbReference>